<dbReference type="Proteomes" id="UP000183658">
    <property type="component" value="Unassembled WGS sequence"/>
</dbReference>
<accession>A0A1H9C4S4</accession>
<dbReference type="AlphaFoldDB" id="A0A1H9C4S4"/>
<keyword evidence="9" id="KW-0472">Membrane</keyword>
<evidence type="ECO:0000256" key="1">
    <source>
        <dbReference type="ARBA" id="ARBA00003273"/>
    </source>
</evidence>
<dbReference type="GO" id="GO:0006508">
    <property type="term" value="P:proteolysis"/>
    <property type="evidence" value="ECO:0007669"/>
    <property type="project" value="InterPro"/>
</dbReference>
<comment type="subcellular location">
    <subcellularLocation>
        <location evidence="2">Vacuole membrane</location>
        <topology evidence="2">Multi-pass membrane protein</topology>
    </subcellularLocation>
</comment>
<evidence type="ECO:0000256" key="2">
    <source>
        <dbReference type="ARBA" id="ARBA00004128"/>
    </source>
</evidence>
<evidence type="ECO:0000256" key="3">
    <source>
        <dbReference type="ARBA" id="ARBA00010918"/>
    </source>
</evidence>
<feature type="transmembrane region" description="Helical" evidence="9">
    <location>
        <begin position="7"/>
        <end position="29"/>
    </location>
</feature>
<feature type="transmembrane region" description="Helical" evidence="9">
    <location>
        <begin position="405"/>
        <end position="425"/>
    </location>
</feature>
<feature type="transmembrane region" description="Helical" evidence="9">
    <location>
        <begin position="538"/>
        <end position="555"/>
    </location>
</feature>
<evidence type="ECO:0000313" key="12">
    <source>
        <dbReference type="Proteomes" id="UP000183658"/>
    </source>
</evidence>
<feature type="domain" description="Peptidase M28" evidence="10">
    <location>
        <begin position="101"/>
        <end position="292"/>
    </location>
</feature>
<keyword evidence="7" id="KW-0325">Glycoprotein</keyword>
<dbReference type="Gene3D" id="3.40.630.10">
    <property type="entry name" value="Zn peptidases"/>
    <property type="match status" value="1"/>
</dbReference>
<sequence>MKKSLSSLFAVVFISVIIAILFLTMMPQWTSDDTVPFSEFSTERALEKIKAISKEPHYVGSQNHDQVANYLQKELQNLGLQTSIQEGYTLTEWGNLVKSKNILARINGSSTNSKALLLLSHYDSAPHSYSHGASDAGSGVATILESVRAFLYSKKPHKNDIIILFSDAEELGLNGAALFVTQHNWVKEVGLALNFEARGTSGPSYMLMETNGGNAGMVKEFAKANSTFPVSNSLMYSIYKMLPNDTDLTVFREQKNIQGYNFAFIDDHYNYHTAQDDIKHLNKNTLAHQGTYLMPLLSYFSNADLNTTKSTEDYVYFTIPFTFISYSFSWVLPMVILAFVLFLFLVFIGIGKKILIVQSMLRGFIPIIGSLIFTGLITFLGWKGLLQIYPQYNDLLNGFTYNGHAYISAFVLLALATTLFIYKLFSSKKVAVNHYVAPLLIWLILNGLLAIYLKGAGFLIIPVYFGLFLFGYYIITQKSNKTLNLIFSIPALLLLVPFIQMFPIGLGLKVLFGSAILTVLTFGLLLPTFGSFAKKGQWSLLFLMISIGFFAKAHYESGYEVGKAKSNSLLYIYNADTDKASWATYDVNLDSWTKEYLGKNPKPATALNQTPMFSKYNSGFTYAAEAPKIALQKPTVEFLKDSTAGNKRYFKLRISPNRSVSRYDIFANEKMEFFNLRANGATHINQKGTRFNRKGKKLLSYYVVENAPLEIEFNIDTASIFDMELMESSFDLMRNPLFSITKRASWMMPTPFVLTDAVVIKQIIKPSLASSKETSAIAISQSTINETVPQSAKAVAKPIKPIVQEKSKRKIIKPASKIIAAPITIPISKPVKKERLIIANDTTKVR</sequence>
<keyword evidence="5" id="KW-0926">Vacuole</keyword>
<dbReference type="PANTHER" id="PTHR12147">
    <property type="entry name" value="METALLOPEPTIDASE M28 FAMILY MEMBER"/>
    <property type="match status" value="1"/>
</dbReference>
<dbReference type="Pfam" id="PF04389">
    <property type="entry name" value="Peptidase_M28"/>
    <property type="match status" value="1"/>
</dbReference>
<protein>
    <recommendedName>
        <fullName evidence="4">Vacuolar membrane protease</fullName>
    </recommendedName>
    <alternativeName>
        <fullName evidence="8">FXNA-related family protease 1</fullName>
    </alternativeName>
</protein>
<keyword evidence="6 9" id="KW-1133">Transmembrane helix</keyword>
<reference evidence="12" key="1">
    <citation type="submission" date="2016-10" db="EMBL/GenBank/DDBJ databases">
        <authorList>
            <person name="Varghese N."/>
            <person name="Submissions S."/>
        </authorList>
    </citation>
    <scope>NUCLEOTIDE SEQUENCE [LARGE SCALE GENOMIC DNA]</scope>
    <source>
        <strain evidence="12">DSM 15719</strain>
    </source>
</reference>
<comment type="function">
    <text evidence="1">May be involved in vacuolar sorting and osmoregulation.</text>
</comment>
<feature type="transmembrane region" description="Helical" evidence="9">
    <location>
        <begin position="330"/>
        <end position="351"/>
    </location>
</feature>
<dbReference type="SUPFAM" id="SSF53187">
    <property type="entry name" value="Zn-dependent exopeptidases"/>
    <property type="match status" value="1"/>
</dbReference>
<name>A0A1H9C4S4_FLAFI</name>
<proteinExistence type="inferred from homology"/>
<dbReference type="GO" id="GO:0008235">
    <property type="term" value="F:metalloexopeptidase activity"/>
    <property type="evidence" value="ECO:0007669"/>
    <property type="project" value="InterPro"/>
</dbReference>
<evidence type="ECO:0000256" key="9">
    <source>
        <dbReference type="SAM" id="Phobius"/>
    </source>
</evidence>
<dbReference type="InterPro" id="IPR007484">
    <property type="entry name" value="Peptidase_M28"/>
</dbReference>
<feature type="transmembrane region" description="Helical" evidence="9">
    <location>
        <begin position="458"/>
        <end position="475"/>
    </location>
</feature>
<gene>
    <name evidence="11" type="ORF">SAMN05444355_10165</name>
</gene>
<evidence type="ECO:0000313" key="11">
    <source>
        <dbReference type="EMBL" id="SEP95698.1"/>
    </source>
</evidence>
<feature type="transmembrane region" description="Helical" evidence="9">
    <location>
        <begin position="363"/>
        <end position="385"/>
    </location>
</feature>
<evidence type="ECO:0000256" key="5">
    <source>
        <dbReference type="ARBA" id="ARBA00022554"/>
    </source>
</evidence>
<feature type="transmembrane region" description="Helical" evidence="9">
    <location>
        <begin position="432"/>
        <end position="452"/>
    </location>
</feature>
<evidence type="ECO:0000256" key="8">
    <source>
        <dbReference type="ARBA" id="ARBA00031512"/>
    </source>
</evidence>
<dbReference type="EMBL" id="FOFZ01000001">
    <property type="protein sequence ID" value="SEP95698.1"/>
    <property type="molecule type" value="Genomic_DNA"/>
</dbReference>
<dbReference type="InterPro" id="IPR045175">
    <property type="entry name" value="M28_fam"/>
</dbReference>
<organism evidence="11 12">
    <name type="scientific">Flavobacterium frigoris</name>
    <dbReference type="NCBI Taxonomy" id="229204"/>
    <lineage>
        <taxon>Bacteria</taxon>
        <taxon>Pseudomonadati</taxon>
        <taxon>Bacteroidota</taxon>
        <taxon>Flavobacteriia</taxon>
        <taxon>Flavobacteriales</taxon>
        <taxon>Flavobacteriaceae</taxon>
        <taxon>Flavobacterium</taxon>
    </lineage>
</organism>
<dbReference type="PANTHER" id="PTHR12147:SF58">
    <property type="entry name" value="VACUOLAR MEMBRANE PROTEASE"/>
    <property type="match status" value="1"/>
</dbReference>
<dbReference type="GO" id="GO:0005774">
    <property type="term" value="C:vacuolar membrane"/>
    <property type="evidence" value="ECO:0007669"/>
    <property type="project" value="UniProtKB-SubCell"/>
</dbReference>
<evidence type="ECO:0000259" key="10">
    <source>
        <dbReference type="Pfam" id="PF04389"/>
    </source>
</evidence>
<feature type="transmembrane region" description="Helical" evidence="9">
    <location>
        <begin position="506"/>
        <end position="526"/>
    </location>
</feature>
<evidence type="ECO:0000256" key="4">
    <source>
        <dbReference type="ARBA" id="ARBA00017435"/>
    </source>
</evidence>
<keyword evidence="9" id="KW-0812">Transmembrane</keyword>
<comment type="similarity">
    <text evidence="3">Belongs to the peptidase M28 family.</text>
</comment>
<feature type="transmembrane region" description="Helical" evidence="9">
    <location>
        <begin position="482"/>
        <end position="500"/>
    </location>
</feature>
<keyword evidence="12" id="KW-1185">Reference proteome</keyword>
<evidence type="ECO:0000256" key="7">
    <source>
        <dbReference type="ARBA" id="ARBA00023180"/>
    </source>
</evidence>
<evidence type="ECO:0000256" key="6">
    <source>
        <dbReference type="ARBA" id="ARBA00022989"/>
    </source>
</evidence>